<dbReference type="AlphaFoldDB" id="A0A1Y1V265"/>
<reference evidence="1 2" key="1">
    <citation type="submission" date="2016-08" db="EMBL/GenBank/DDBJ databases">
        <title>A Parts List for Fungal Cellulosomes Revealed by Comparative Genomics.</title>
        <authorList>
            <consortium name="DOE Joint Genome Institute"/>
            <person name="Haitjema C.H."/>
            <person name="Gilmore S.P."/>
            <person name="Henske J.K."/>
            <person name="Solomon K.V."/>
            <person name="De Groot R."/>
            <person name="Kuo A."/>
            <person name="Mondo S.J."/>
            <person name="Salamov A.A."/>
            <person name="Labutti K."/>
            <person name="Zhao Z."/>
            <person name="Chiniquy J."/>
            <person name="Barry K."/>
            <person name="Brewer H.M."/>
            <person name="Purvine S.O."/>
            <person name="Wright A.T."/>
            <person name="Boxma B."/>
            <person name="Van Alen T."/>
            <person name="Hackstein J.H."/>
            <person name="Baker S.E."/>
            <person name="Grigoriev I.V."/>
            <person name="O'Malley M.A."/>
        </authorList>
    </citation>
    <scope>NUCLEOTIDE SEQUENCE [LARGE SCALE GENOMIC DNA]</scope>
    <source>
        <strain evidence="1 2">S4</strain>
    </source>
</reference>
<reference evidence="1 2" key="2">
    <citation type="submission" date="2016-08" db="EMBL/GenBank/DDBJ databases">
        <title>Pervasive Adenine N6-methylation of Active Genes in Fungi.</title>
        <authorList>
            <consortium name="DOE Joint Genome Institute"/>
            <person name="Mondo S.J."/>
            <person name="Dannebaum R.O."/>
            <person name="Kuo R.C."/>
            <person name="Labutti K."/>
            <person name="Haridas S."/>
            <person name="Kuo A."/>
            <person name="Salamov A."/>
            <person name="Ahrendt S.R."/>
            <person name="Lipzen A."/>
            <person name="Sullivan W."/>
            <person name="Andreopoulos W.B."/>
            <person name="Clum A."/>
            <person name="Lindquist E."/>
            <person name="Daum C."/>
            <person name="Ramamoorthy G.K."/>
            <person name="Gryganskyi A."/>
            <person name="Culley D."/>
            <person name="Magnuson J.K."/>
            <person name="James T.Y."/>
            <person name="O'Malley M.A."/>
            <person name="Stajich J.E."/>
            <person name="Spatafora J.W."/>
            <person name="Visel A."/>
            <person name="Grigoriev I.V."/>
        </authorList>
    </citation>
    <scope>NUCLEOTIDE SEQUENCE [LARGE SCALE GENOMIC DNA]</scope>
    <source>
        <strain evidence="1 2">S4</strain>
    </source>
</reference>
<evidence type="ECO:0000313" key="2">
    <source>
        <dbReference type="Proteomes" id="UP000193944"/>
    </source>
</evidence>
<gene>
    <name evidence="1" type="ORF">BCR32DRAFT_288287</name>
</gene>
<protein>
    <submittedName>
        <fullName evidence="1">Uncharacterized protein</fullName>
    </submittedName>
</protein>
<sequence length="108" mass="12649">METKDKSYADHPITTDAVLPLQLMLEHNQLNKAPEIEFTNIIRNLNERENEENELSNARNFGKLNKLRESVENDARKNVEAKMKEEIKNNIVEKNNGETLDENELEIW</sequence>
<dbReference type="EMBL" id="MCFG01000780">
    <property type="protein sequence ID" value="ORX44969.1"/>
    <property type="molecule type" value="Genomic_DNA"/>
</dbReference>
<accession>A0A1Y1V265</accession>
<evidence type="ECO:0000313" key="1">
    <source>
        <dbReference type="EMBL" id="ORX44969.1"/>
    </source>
</evidence>
<proteinExistence type="predicted"/>
<comment type="caution">
    <text evidence="1">The sequence shown here is derived from an EMBL/GenBank/DDBJ whole genome shotgun (WGS) entry which is preliminary data.</text>
</comment>
<keyword evidence="2" id="KW-1185">Reference proteome</keyword>
<organism evidence="1 2">
    <name type="scientific">Anaeromyces robustus</name>
    <dbReference type="NCBI Taxonomy" id="1754192"/>
    <lineage>
        <taxon>Eukaryota</taxon>
        <taxon>Fungi</taxon>
        <taxon>Fungi incertae sedis</taxon>
        <taxon>Chytridiomycota</taxon>
        <taxon>Chytridiomycota incertae sedis</taxon>
        <taxon>Neocallimastigomycetes</taxon>
        <taxon>Neocallimastigales</taxon>
        <taxon>Neocallimastigaceae</taxon>
        <taxon>Anaeromyces</taxon>
    </lineage>
</organism>
<dbReference type="Proteomes" id="UP000193944">
    <property type="component" value="Unassembled WGS sequence"/>
</dbReference>
<name>A0A1Y1V265_9FUNG</name>